<dbReference type="HOGENOM" id="CLU_1820258_0_0_1"/>
<dbReference type="InParanoid" id="M3YEL7"/>
<protein>
    <submittedName>
        <fullName evidence="2">Uncharacterized protein</fullName>
    </submittedName>
</protein>
<feature type="region of interest" description="Disordered" evidence="1">
    <location>
        <begin position="1"/>
        <end position="47"/>
    </location>
</feature>
<sequence>LGGRRLTTRTDRGFPAPGNVPSSPGSGQDTTQQRGHRLPAHPPASPLARRLCQAGRRLHGNRTQTTYPGRLGRLPAEPGRCWTCGAGQEMSWDPAQGKGLPAKRKAPVISAGFNFPSESTCHHIKSHWPLDSIIPRELCHLI</sequence>
<evidence type="ECO:0000313" key="2">
    <source>
        <dbReference type="Ensembl" id="ENSMPUP00000009774.1"/>
    </source>
</evidence>
<organism evidence="2">
    <name type="scientific">Mustela putorius furo</name>
    <name type="common">European domestic ferret</name>
    <name type="synonym">Mustela furo</name>
    <dbReference type="NCBI Taxonomy" id="9669"/>
    <lineage>
        <taxon>Eukaryota</taxon>
        <taxon>Metazoa</taxon>
        <taxon>Chordata</taxon>
        <taxon>Craniata</taxon>
        <taxon>Vertebrata</taxon>
        <taxon>Euteleostomi</taxon>
        <taxon>Mammalia</taxon>
        <taxon>Eutheria</taxon>
        <taxon>Laurasiatheria</taxon>
        <taxon>Carnivora</taxon>
        <taxon>Caniformia</taxon>
        <taxon>Musteloidea</taxon>
        <taxon>Mustelidae</taxon>
        <taxon>Mustelinae</taxon>
        <taxon>Mustela</taxon>
    </lineage>
</organism>
<reference evidence="2" key="1">
    <citation type="submission" date="2024-06" db="UniProtKB">
        <authorList>
            <consortium name="Ensembl"/>
        </authorList>
    </citation>
    <scope>IDENTIFICATION</scope>
</reference>
<dbReference type="EMBL" id="AEYP01034139">
    <property type="status" value="NOT_ANNOTATED_CDS"/>
    <property type="molecule type" value="Genomic_DNA"/>
</dbReference>
<dbReference type="AlphaFoldDB" id="M3YEL7"/>
<accession>M3YEL7</accession>
<dbReference type="Ensembl" id="ENSMPUT00000009932.1">
    <property type="protein sequence ID" value="ENSMPUP00000009774.1"/>
    <property type="gene ID" value="ENSMPUG00000009848.1"/>
</dbReference>
<name>M3YEL7_MUSPF</name>
<proteinExistence type="predicted"/>
<feature type="compositionally biased region" description="Polar residues" evidence="1">
    <location>
        <begin position="20"/>
        <end position="33"/>
    </location>
</feature>
<evidence type="ECO:0000256" key="1">
    <source>
        <dbReference type="SAM" id="MobiDB-lite"/>
    </source>
</evidence>